<dbReference type="Pfam" id="PF24139">
    <property type="entry name" value="TPR_TNPO3_IPO13_4th"/>
    <property type="match status" value="1"/>
</dbReference>
<dbReference type="GO" id="GO:0031267">
    <property type="term" value="F:small GTPase binding"/>
    <property type="evidence" value="ECO:0007669"/>
    <property type="project" value="InterPro"/>
</dbReference>
<dbReference type="Pfam" id="PF24140">
    <property type="entry name" value="TPR_TNPO3_IPO13_3rd"/>
    <property type="match status" value="1"/>
</dbReference>
<dbReference type="InterPro" id="IPR057942">
    <property type="entry name" value="TPR_TNPO3_IPO13_3rd"/>
</dbReference>
<sequence length="960" mass="110451">MTDVTSRLQEAISTMYGNTDSSFKAEANEYLLRFQRSDEAWKVIFPLLVDENVSLEMKMFVAQTLRSKVQYDFGQLPEESFSSLKDSIIQALLYFNDKQKLITTQLCLALAYFALQDLKWDNAVGEIINTLSSNAMDTLLEFLKVLPEEMLDVRRTPLTEEEFGHQTKKLIDNSVEQVLYILTSLADNKTNNSTRVNQMVLGCIQSWIVDVPINQILTNNSLCLLVFEGLTSEDTFDTAVDCLSTIIAETDTFDEHNLPVVKGLYNQLIGLQPLLEQSQDDLEKMERFVMLFSTAAEAWHVYIAAMPYDFKPLVDIMLRLTSYDDDLDVVKYTFKFWYDLKSLLTTGARQEARILFTPTYTELVNVMIKHLRYPTTSQSTDLAVLFNNDRDAEDKFKDFRYDMGDVLKDCCAVIGADKALSIPFNRLQQLMEMQAQGQSVMWQETESSLFSMRAMAKEVGTNEKKMLPQIMHYLVKLPENSKIRYAATLVLGRYTEWTAKHPEFLEEQLNYIIGGFQLKQDLDVIIAASHALKYFCMDCSSLLTEYLEQLFNFYSSVESSLDIQSLYDVTEGIAYVLKEQREPEKLYNITSMFWNPILEKLLGMNDMHSSNPIEMDQIDTKIADTIELITIYVDALKPRTYKTKEHPVAKLLMENVWPLIARLVSSHGRSVKVSERCMKLVRRAMQSFWKFLLPVLQQTAEMLIYGFNTYHNGCYLWVSGALIKEYASDEDASEEVASSVWHFSMKQIDNFYNFFSGLSERKSQDYPDLVEDFYRMMGDILMFSPVRLIRADTVVQQVYQTALKALQIYHEYGAISSILQFLVDFYSWGFDTPPISLMEDIPADLKLKIQNFALTTGQEIVSKLMYGLIFSFPSDCWPEANELITKIIKLSSLQGGSKPSLLWIDQFLSSLPQGSVSEREKLKLLSTVESAVNIDDTRTVRSSIRDFISWYKRKNVDRAF</sequence>
<dbReference type="EMBL" id="CP064815">
    <property type="protein sequence ID" value="QPG77005.1"/>
    <property type="molecule type" value="Genomic_DNA"/>
</dbReference>
<dbReference type="InterPro" id="IPR013598">
    <property type="entry name" value="Exportin-1/Importin-b-like"/>
</dbReference>
<keyword evidence="3" id="KW-1185">Reference proteome</keyword>
<dbReference type="InterPro" id="IPR058537">
    <property type="entry name" value="TPR_TNPO3_IPO13_4th"/>
</dbReference>
<reference evidence="2" key="1">
    <citation type="submission" date="2020-10" db="EMBL/GenBank/DDBJ databases">
        <authorList>
            <person name="Roach M.J.R."/>
        </authorList>
    </citation>
    <scope>NUCLEOTIDE SEQUENCE</scope>
    <source>
        <strain evidence="2">CBS 1945</strain>
    </source>
</reference>
<evidence type="ECO:0000259" key="1">
    <source>
        <dbReference type="PROSITE" id="PS50166"/>
    </source>
</evidence>
<protein>
    <recommendedName>
        <fullName evidence="1">Importin N-terminal domain-containing protein</fullName>
    </recommendedName>
</protein>
<dbReference type="PROSITE" id="PS50166">
    <property type="entry name" value="IMPORTIN_B_NT"/>
    <property type="match status" value="1"/>
</dbReference>
<name>A0A875SA93_EENNA</name>
<evidence type="ECO:0000313" key="2">
    <source>
        <dbReference type="EMBL" id="QPG77005.1"/>
    </source>
</evidence>
<dbReference type="Pfam" id="PF03810">
    <property type="entry name" value="IBN_N"/>
    <property type="match status" value="1"/>
</dbReference>
<evidence type="ECO:0000313" key="3">
    <source>
        <dbReference type="Proteomes" id="UP000662931"/>
    </source>
</evidence>
<dbReference type="Pfam" id="PF24138">
    <property type="entry name" value="TPR_TNPO3_IPO13_2nd"/>
    <property type="match status" value="1"/>
</dbReference>
<dbReference type="Gene3D" id="1.25.10.10">
    <property type="entry name" value="Leucine-rich Repeat Variant"/>
    <property type="match status" value="1"/>
</dbReference>
<feature type="domain" description="Importin N-terminal" evidence="1">
    <location>
        <begin position="27"/>
        <end position="94"/>
    </location>
</feature>
<dbReference type="SUPFAM" id="SSF48371">
    <property type="entry name" value="ARM repeat"/>
    <property type="match status" value="1"/>
</dbReference>
<dbReference type="GeneID" id="62197799"/>
<gene>
    <name evidence="2" type="ORF">FOA43_004399</name>
</gene>
<dbReference type="GO" id="GO:0005737">
    <property type="term" value="C:cytoplasm"/>
    <property type="evidence" value="ECO:0007669"/>
    <property type="project" value="TreeGrafter"/>
</dbReference>
<dbReference type="InterPro" id="IPR001494">
    <property type="entry name" value="Importin-beta_N"/>
</dbReference>
<organism evidence="2 3">
    <name type="scientific">Eeniella nana</name>
    <name type="common">Yeast</name>
    <name type="synonym">Brettanomyces nanus</name>
    <dbReference type="NCBI Taxonomy" id="13502"/>
    <lineage>
        <taxon>Eukaryota</taxon>
        <taxon>Fungi</taxon>
        <taxon>Dikarya</taxon>
        <taxon>Ascomycota</taxon>
        <taxon>Saccharomycotina</taxon>
        <taxon>Pichiomycetes</taxon>
        <taxon>Pichiales</taxon>
        <taxon>Pichiaceae</taxon>
        <taxon>Brettanomyces</taxon>
    </lineage>
</organism>
<dbReference type="PANTHER" id="PTHR12363">
    <property type="entry name" value="TRANSPORTIN 3 AND IMPORTIN 13"/>
    <property type="match status" value="1"/>
</dbReference>
<dbReference type="InterPro" id="IPR011989">
    <property type="entry name" value="ARM-like"/>
</dbReference>
<dbReference type="GO" id="GO:0005634">
    <property type="term" value="C:nucleus"/>
    <property type="evidence" value="ECO:0007669"/>
    <property type="project" value="UniProtKB-ARBA"/>
</dbReference>
<dbReference type="Proteomes" id="UP000662931">
    <property type="component" value="Chromosome 4"/>
</dbReference>
<dbReference type="PANTHER" id="PTHR12363:SF53">
    <property type="entry name" value="MRNA TRANSPORT REGULATOR MTR10"/>
    <property type="match status" value="1"/>
</dbReference>
<accession>A0A875SA93</accession>
<dbReference type="AlphaFoldDB" id="A0A875SA93"/>
<dbReference type="RefSeq" id="XP_038780570.1">
    <property type="nucleotide sequence ID" value="XM_038924642.1"/>
</dbReference>
<dbReference type="InterPro" id="IPR051345">
    <property type="entry name" value="Importin_beta-like_NTR"/>
</dbReference>
<dbReference type="SMART" id="SM00913">
    <property type="entry name" value="IBN_N"/>
    <property type="match status" value="1"/>
</dbReference>
<dbReference type="GO" id="GO:0006606">
    <property type="term" value="P:protein import into nucleus"/>
    <property type="evidence" value="ECO:0007669"/>
    <property type="project" value="TreeGrafter"/>
</dbReference>
<dbReference type="InterPro" id="IPR016024">
    <property type="entry name" value="ARM-type_fold"/>
</dbReference>
<dbReference type="Pfam" id="PF08389">
    <property type="entry name" value="Xpo1"/>
    <property type="match status" value="1"/>
</dbReference>
<dbReference type="OrthoDB" id="435593at2759"/>
<dbReference type="KEGG" id="bnn:FOA43_004399"/>
<dbReference type="InterPro" id="IPR057941">
    <property type="entry name" value="TPR_TNPO3_IPO13_2nd"/>
</dbReference>
<proteinExistence type="predicted"/>